<evidence type="ECO:0000259" key="8">
    <source>
        <dbReference type="Pfam" id="PF11967"/>
    </source>
</evidence>
<dbReference type="PANTHER" id="PTHR33991">
    <property type="entry name" value="DNA REPAIR PROTEIN RECO"/>
    <property type="match status" value="1"/>
</dbReference>
<dbReference type="RefSeq" id="WP_193184614.1">
    <property type="nucleotide sequence ID" value="NZ_JACVXA010000055.1"/>
</dbReference>
<evidence type="ECO:0000256" key="6">
    <source>
        <dbReference type="ARBA" id="ARBA00033409"/>
    </source>
</evidence>
<evidence type="ECO:0000256" key="2">
    <source>
        <dbReference type="ARBA" id="ARBA00021310"/>
    </source>
</evidence>
<dbReference type="InterPro" id="IPR022572">
    <property type="entry name" value="DNA_rep/recomb_RecO_N"/>
</dbReference>
<name>A0A8J7CIL3_9RHOB</name>
<dbReference type="AlphaFoldDB" id="A0A8J7CIL3"/>
<dbReference type="PANTHER" id="PTHR33991:SF1">
    <property type="entry name" value="DNA REPAIR PROTEIN RECO"/>
    <property type="match status" value="1"/>
</dbReference>
<dbReference type="Proteomes" id="UP000609121">
    <property type="component" value="Unassembled WGS sequence"/>
</dbReference>
<evidence type="ECO:0000313" key="10">
    <source>
        <dbReference type="Proteomes" id="UP000609121"/>
    </source>
</evidence>
<dbReference type="InterPro" id="IPR012340">
    <property type="entry name" value="NA-bd_OB-fold"/>
</dbReference>
<protein>
    <recommendedName>
        <fullName evidence="2 7">DNA repair protein RecO</fullName>
    </recommendedName>
    <alternativeName>
        <fullName evidence="6 7">Recombination protein O</fullName>
    </alternativeName>
</protein>
<organism evidence="9 10">
    <name type="scientific">Mangrovicoccus algicola</name>
    <dbReference type="NCBI Taxonomy" id="2771008"/>
    <lineage>
        <taxon>Bacteria</taxon>
        <taxon>Pseudomonadati</taxon>
        <taxon>Pseudomonadota</taxon>
        <taxon>Alphaproteobacteria</taxon>
        <taxon>Rhodobacterales</taxon>
        <taxon>Paracoccaceae</taxon>
        <taxon>Mangrovicoccus</taxon>
    </lineage>
</organism>
<dbReference type="SUPFAM" id="SSF50249">
    <property type="entry name" value="Nucleic acid-binding proteins"/>
    <property type="match status" value="1"/>
</dbReference>
<comment type="caution">
    <text evidence="9">The sequence shown here is derived from an EMBL/GenBank/DDBJ whole genome shotgun (WGS) entry which is preliminary data.</text>
</comment>
<keyword evidence="10" id="KW-1185">Reference proteome</keyword>
<dbReference type="GO" id="GO:0006310">
    <property type="term" value="P:DNA recombination"/>
    <property type="evidence" value="ECO:0007669"/>
    <property type="project" value="UniProtKB-UniRule"/>
</dbReference>
<dbReference type="Gene3D" id="1.20.1440.120">
    <property type="entry name" value="Recombination protein O, C-terminal domain"/>
    <property type="match status" value="1"/>
</dbReference>
<comment type="function">
    <text evidence="7">Involved in DNA repair and RecF pathway recombination.</text>
</comment>
<sequence length="248" mass="27201">MEWQGQGMVIASRPHGEHAVILDVLTPERGRYAGLLRGGQSRRMAPLLQPGNILSLAWRARLEDQLGTFTAELQRDRAGRLMADRRMLAGLAAVSGLLAHALPERLHLPGIYERSSELLDLMPLTPAWTLAYLRWELALLEALGYGLELDRCAVRGTNEDLCFVSPRTGRAVSRQAAGEWADRLLPLPDCLKGQGPAPDEEIALALVTTGHFLQRHVPPQRSGQAIPASRARLVELLRRGMPGRAAPA</sequence>
<evidence type="ECO:0000256" key="3">
    <source>
        <dbReference type="ARBA" id="ARBA00022763"/>
    </source>
</evidence>
<keyword evidence="3 7" id="KW-0227">DNA damage</keyword>
<dbReference type="HAMAP" id="MF_00201">
    <property type="entry name" value="RecO"/>
    <property type="match status" value="1"/>
</dbReference>
<dbReference type="GO" id="GO:0043590">
    <property type="term" value="C:bacterial nucleoid"/>
    <property type="evidence" value="ECO:0007669"/>
    <property type="project" value="TreeGrafter"/>
</dbReference>
<dbReference type="Pfam" id="PF02565">
    <property type="entry name" value="RecO_C"/>
    <property type="match status" value="1"/>
</dbReference>
<dbReference type="Pfam" id="PF11967">
    <property type="entry name" value="RecO_N"/>
    <property type="match status" value="1"/>
</dbReference>
<gene>
    <name evidence="7 9" type="primary">recO</name>
    <name evidence="9" type="ORF">ICN82_16000</name>
</gene>
<evidence type="ECO:0000313" key="9">
    <source>
        <dbReference type="EMBL" id="MBE3639705.1"/>
    </source>
</evidence>
<evidence type="ECO:0000256" key="5">
    <source>
        <dbReference type="ARBA" id="ARBA00023204"/>
    </source>
</evidence>
<proteinExistence type="inferred from homology"/>
<comment type="similarity">
    <text evidence="1 7">Belongs to the RecO family.</text>
</comment>
<feature type="domain" description="DNA replication/recombination mediator RecO N-terminal" evidence="8">
    <location>
        <begin position="1"/>
        <end position="71"/>
    </location>
</feature>
<dbReference type="SUPFAM" id="SSF57863">
    <property type="entry name" value="ArfGap/RecO-like zinc finger"/>
    <property type="match status" value="1"/>
</dbReference>
<accession>A0A8J7CIL3</accession>
<dbReference type="InterPro" id="IPR003717">
    <property type="entry name" value="RecO"/>
</dbReference>
<dbReference type="NCBIfam" id="TIGR00613">
    <property type="entry name" value="reco"/>
    <property type="match status" value="1"/>
</dbReference>
<dbReference type="Gene3D" id="2.40.50.140">
    <property type="entry name" value="Nucleic acid-binding proteins"/>
    <property type="match status" value="1"/>
</dbReference>
<keyword evidence="5 7" id="KW-0234">DNA repair</keyword>
<reference evidence="9" key="1">
    <citation type="submission" date="2020-09" db="EMBL/GenBank/DDBJ databases">
        <title>A novel bacterium of genus Mangrovicoccus, isolated from South China Sea.</title>
        <authorList>
            <person name="Huang H."/>
            <person name="Mo K."/>
            <person name="Hu Y."/>
        </authorList>
    </citation>
    <scope>NUCLEOTIDE SEQUENCE</scope>
    <source>
        <strain evidence="9">HB182678</strain>
    </source>
</reference>
<keyword evidence="4 7" id="KW-0233">DNA recombination</keyword>
<evidence type="ECO:0000256" key="1">
    <source>
        <dbReference type="ARBA" id="ARBA00007452"/>
    </source>
</evidence>
<dbReference type="InterPro" id="IPR037278">
    <property type="entry name" value="ARFGAP/RecO"/>
</dbReference>
<evidence type="ECO:0000256" key="7">
    <source>
        <dbReference type="HAMAP-Rule" id="MF_00201"/>
    </source>
</evidence>
<dbReference type="GO" id="GO:0006302">
    <property type="term" value="P:double-strand break repair"/>
    <property type="evidence" value="ECO:0007669"/>
    <property type="project" value="TreeGrafter"/>
</dbReference>
<evidence type="ECO:0000256" key="4">
    <source>
        <dbReference type="ARBA" id="ARBA00023172"/>
    </source>
</evidence>
<dbReference type="InterPro" id="IPR042242">
    <property type="entry name" value="RecO_C"/>
</dbReference>
<dbReference type="EMBL" id="JACVXA010000055">
    <property type="protein sequence ID" value="MBE3639705.1"/>
    <property type="molecule type" value="Genomic_DNA"/>
</dbReference>